<dbReference type="InterPro" id="IPR036770">
    <property type="entry name" value="Ankyrin_rpt-contain_sf"/>
</dbReference>
<sequence>MEDSALAKAIAAGDGSTALDLLNAISEPLAADGPGSLTSPEGRTLFHAAAHHMPENVDVLKALSAKGVDPAARDYQGESGISALLASSTESGVERVVQAVLGPVLEQGDLQRLEELAMAGCELEQFSPPPHQMLEKMAGLSEDVKAKLVQLIEAQSKQEAISNRIRGGSEPVEAEHLKDLGSLIKGYTKEGMPLLHQAVIYQRPAIVDTILAIAPDSVNVQDYLKRSPLHYAAMCPPGLEIYQTLINAQAGDSLLDAMGKSPLDYAAEPNELLLEEAKAKIEQQLKVKSISPTPAAEEGKPETSEEKTLDQLDKAEDDSEQARTEFEASAPSAEAKAPAGPKKIKPMEMYVARPSTRRDPPVPPPSTVDGRYIAQHLGEALTRALAEIAEVRPWDPIEYLARWLYKYRRDEAFSRKQEELLKSIRDEEARLMKEEELKFKRMEELRRYQEEEAEKRRIEEEERKKKEQEELLRSAKESALAQKPALPTVSEEAEETANDDDDDGEEDDDTSVKDRDWTGQTELHKLAAQQGMDFAALIQLGYSIADRDINGKTARDVAHEAGQKETVQAIDNYLQKILEDGREDVLEQLVLDGFDGLDSVEKSGLPEVTKACLDRLSGLKEVILSTMKSVTSREEQGETEAQEAVDAQPLLVKAKDESGRSLMHLAVLARAGKLVTHLASNFPDSLKARDNCNRTPLHYAWGTSPDLAELLISKGASPKARDAMKKKPAFYKTNSADIKAIQATLNLSPSPLPIPEVTIGEVEPTSAESAAEDTLEETQLATVIGADISAQQMASDQQEQQEA</sequence>
<gene>
    <name evidence="2" type="ORF">RRG08_043775</name>
</gene>
<dbReference type="Gene3D" id="1.20.890.10">
    <property type="entry name" value="cAMP-dependent protein kinase regulatory subunit, dimerization-anchoring domain"/>
    <property type="match status" value="1"/>
</dbReference>
<feature type="region of interest" description="Disordered" evidence="1">
    <location>
        <begin position="285"/>
        <end position="346"/>
    </location>
</feature>
<accession>A0AAE1B9G1</accession>
<feature type="compositionally biased region" description="Low complexity" evidence="1">
    <location>
        <begin position="327"/>
        <end position="341"/>
    </location>
</feature>
<feature type="region of interest" description="Disordered" evidence="1">
    <location>
        <begin position="450"/>
        <end position="517"/>
    </location>
</feature>
<dbReference type="InterPro" id="IPR007858">
    <property type="entry name" value="Dpy-30_motif"/>
</dbReference>
<dbReference type="CDD" id="cd22966">
    <property type="entry name" value="DD_DYDC-like"/>
    <property type="match status" value="1"/>
</dbReference>
<feature type="compositionally biased region" description="Basic and acidic residues" evidence="1">
    <location>
        <begin position="450"/>
        <end position="476"/>
    </location>
</feature>
<evidence type="ECO:0000313" key="3">
    <source>
        <dbReference type="Proteomes" id="UP001283361"/>
    </source>
</evidence>
<dbReference type="Gene3D" id="1.25.40.20">
    <property type="entry name" value="Ankyrin repeat-containing domain"/>
    <property type="match status" value="3"/>
</dbReference>
<dbReference type="PANTHER" id="PTHR24172:SF4">
    <property type="entry name" value="ANK_REP_REGION DOMAIN-CONTAINING PROTEIN"/>
    <property type="match status" value="1"/>
</dbReference>
<dbReference type="AlphaFoldDB" id="A0AAE1B9G1"/>
<dbReference type="SUPFAM" id="SSF48403">
    <property type="entry name" value="Ankyrin repeat"/>
    <property type="match status" value="2"/>
</dbReference>
<name>A0AAE1B9G1_9GAST</name>
<dbReference type="PANTHER" id="PTHR24172">
    <property type="entry name" value="ANK_REP_REGION DOMAIN-CONTAINING PROTEIN"/>
    <property type="match status" value="1"/>
</dbReference>
<protein>
    <submittedName>
        <fullName evidence="2">Uncharacterized protein</fullName>
    </submittedName>
</protein>
<organism evidence="2 3">
    <name type="scientific">Elysia crispata</name>
    <name type="common">lettuce slug</name>
    <dbReference type="NCBI Taxonomy" id="231223"/>
    <lineage>
        <taxon>Eukaryota</taxon>
        <taxon>Metazoa</taxon>
        <taxon>Spiralia</taxon>
        <taxon>Lophotrochozoa</taxon>
        <taxon>Mollusca</taxon>
        <taxon>Gastropoda</taxon>
        <taxon>Heterobranchia</taxon>
        <taxon>Euthyneura</taxon>
        <taxon>Panpulmonata</taxon>
        <taxon>Sacoglossa</taxon>
        <taxon>Placobranchoidea</taxon>
        <taxon>Plakobranchidae</taxon>
        <taxon>Elysia</taxon>
    </lineage>
</organism>
<evidence type="ECO:0000256" key="1">
    <source>
        <dbReference type="SAM" id="MobiDB-lite"/>
    </source>
</evidence>
<dbReference type="Pfam" id="PF00023">
    <property type="entry name" value="Ank"/>
    <property type="match status" value="1"/>
</dbReference>
<dbReference type="SMART" id="SM00248">
    <property type="entry name" value="ANK"/>
    <property type="match status" value="5"/>
</dbReference>
<reference evidence="2" key="1">
    <citation type="journal article" date="2023" name="G3 (Bethesda)">
        <title>A reference genome for the long-term kleptoplast-retaining sea slug Elysia crispata morphotype clarki.</title>
        <authorList>
            <person name="Eastman K.E."/>
            <person name="Pendleton A.L."/>
            <person name="Shaikh M.A."/>
            <person name="Suttiyut T."/>
            <person name="Ogas R."/>
            <person name="Tomko P."/>
            <person name="Gavelis G."/>
            <person name="Widhalm J.R."/>
            <person name="Wisecaver J.H."/>
        </authorList>
    </citation>
    <scope>NUCLEOTIDE SEQUENCE</scope>
    <source>
        <strain evidence="2">ECLA1</strain>
    </source>
</reference>
<comment type="caution">
    <text evidence="2">The sequence shown here is derived from an EMBL/GenBank/DDBJ whole genome shotgun (WGS) entry which is preliminary data.</text>
</comment>
<keyword evidence="3" id="KW-1185">Reference proteome</keyword>
<dbReference type="EMBL" id="JAWDGP010000284">
    <property type="protein sequence ID" value="KAK3801760.1"/>
    <property type="molecule type" value="Genomic_DNA"/>
</dbReference>
<feature type="compositionally biased region" description="Basic and acidic residues" evidence="1">
    <location>
        <begin position="297"/>
        <end position="326"/>
    </location>
</feature>
<evidence type="ECO:0000313" key="2">
    <source>
        <dbReference type="EMBL" id="KAK3801760.1"/>
    </source>
</evidence>
<proteinExistence type="predicted"/>
<dbReference type="Proteomes" id="UP001283361">
    <property type="component" value="Unassembled WGS sequence"/>
</dbReference>
<feature type="compositionally biased region" description="Acidic residues" evidence="1">
    <location>
        <begin position="491"/>
        <end position="509"/>
    </location>
</feature>
<dbReference type="Pfam" id="PF05186">
    <property type="entry name" value="Dpy-30"/>
    <property type="match status" value="1"/>
</dbReference>
<dbReference type="InterPro" id="IPR049630">
    <property type="entry name" value="DYDC-like_DD"/>
</dbReference>
<dbReference type="InterPro" id="IPR002110">
    <property type="entry name" value="Ankyrin_rpt"/>
</dbReference>